<dbReference type="EMBL" id="CP141259">
    <property type="protein sequence ID" value="WRL48297.1"/>
    <property type="molecule type" value="Genomic_DNA"/>
</dbReference>
<dbReference type="EMBL" id="CP141259">
    <property type="protein sequence ID" value="WRL48367.1"/>
    <property type="molecule type" value="Genomic_DNA"/>
</dbReference>
<evidence type="ECO:0000313" key="1">
    <source>
        <dbReference type="EMBL" id="WRL48297.1"/>
    </source>
</evidence>
<keyword evidence="3" id="KW-1185">Reference proteome</keyword>
<sequence length="177" mass="19385">MPTLTASASFTIGAGASTVESATVTILPALAGGTGRGRLVHPTLGTYDYEHQPDHWTNIDGDLIVPPIWASEKTLLGASNTLMTGHIRDVTVTEQWTAFATKIAHVRALLLFWQNPPDPDNGFVEWWPNYTSAQGFKVAMVGLEVGGEEVTLDWISRRHSFVTEGVILRMRIIDRVS</sequence>
<proteinExistence type="predicted"/>
<organism evidence="1 3">
    <name type="scientific">Aromatoleum evansii</name>
    <name type="common">Azoarcus evansii</name>
    <dbReference type="NCBI Taxonomy" id="59406"/>
    <lineage>
        <taxon>Bacteria</taxon>
        <taxon>Pseudomonadati</taxon>
        <taxon>Pseudomonadota</taxon>
        <taxon>Betaproteobacteria</taxon>
        <taxon>Rhodocyclales</taxon>
        <taxon>Rhodocyclaceae</taxon>
        <taxon>Aromatoleum</taxon>
    </lineage>
</organism>
<gene>
    <name evidence="1" type="ORF">U5817_09690</name>
    <name evidence="2" type="ORF">U5817_10040</name>
</gene>
<evidence type="ECO:0000313" key="3">
    <source>
        <dbReference type="Proteomes" id="UP001626593"/>
    </source>
</evidence>
<evidence type="ECO:0000313" key="2">
    <source>
        <dbReference type="EMBL" id="WRL48367.1"/>
    </source>
</evidence>
<reference evidence="1 3" key="1">
    <citation type="submission" date="2023-12" db="EMBL/GenBank/DDBJ databases">
        <title>A. evansii MAY27, complete genome.</title>
        <authorList>
            <person name="Wang Y."/>
        </authorList>
    </citation>
    <scope>NUCLEOTIDE SEQUENCE [LARGE SCALE GENOMIC DNA]</scope>
    <source>
        <strain evidence="1 3">MAY27</strain>
    </source>
</reference>
<protein>
    <submittedName>
        <fullName evidence="1">Uncharacterized protein</fullName>
    </submittedName>
</protein>
<name>A0ABZ1AR04_AROEV</name>
<dbReference type="RefSeq" id="WP_407280614.1">
    <property type="nucleotide sequence ID" value="NZ_CP141259.1"/>
</dbReference>
<dbReference type="Proteomes" id="UP001626593">
    <property type="component" value="Chromosome"/>
</dbReference>
<accession>A0ABZ1AR04</accession>